<dbReference type="OrthoDB" id="312980at2759"/>
<name>A0A8S1PA11_9CILI</name>
<sequence>MNFFADDSQFSALFCSICGHENSKILGICLDKGCSKRRPYCLGCKYQYHQKHEDKLNDLNKWVSQNMKNKDLEDFLKQLKEIVECLSKFVNTKQQANEKFYFYQMNYTTLNNSVNKFLNLQENERKVIDILSQMLKNDNKKKLIDLCQFSMQNDISQNTKKNLNIQQKNLPEKKIYQENVRYQNLNPTPRQQQKISSSFDRNSIESKSQRKFSQITSSTQVTPKKSDRSLKDQNQNQDVNTEKKQQNFSAPSKRESIQNSQRRIEQQQVYQAKTCTFY</sequence>
<dbReference type="EMBL" id="CAJJDN010000072">
    <property type="protein sequence ID" value="CAD8099879.1"/>
    <property type="molecule type" value="Genomic_DNA"/>
</dbReference>
<evidence type="ECO:0000313" key="2">
    <source>
        <dbReference type="EMBL" id="CAD8099879.1"/>
    </source>
</evidence>
<protein>
    <submittedName>
        <fullName evidence="2">Uncharacterized protein</fullName>
    </submittedName>
</protein>
<evidence type="ECO:0000313" key="3">
    <source>
        <dbReference type="Proteomes" id="UP000692954"/>
    </source>
</evidence>
<evidence type="ECO:0000256" key="1">
    <source>
        <dbReference type="SAM" id="MobiDB-lite"/>
    </source>
</evidence>
<keyword evidence="3" id="KW-1185">Reference proteome</keyword>
<organism evidence="2 3">
    <name type="scientific">Paramecium sonneborni</name>
    <dbReference type="NCBI Taxonomy" id="65129"/>
    <lineage>
        <taxon>Eukaryota</taxon>
        <taxon>Sar</taxon>
        <taxon>Alveolata</taxon>
        <taxon>Ciliophora</taxon>
        <taxon>Intramacronucleata</taxon>
        <taxon>Oligohymenophorea</taxon>
        <taxon>Peniculida</taxon>
        <taxon>Parameciidae</taxon>
        <taxon>Paramecium</taxon>
    </lineage>
</organism>
<gene>
    <name evidence="2" type="ORF">PSON_ATCC_30995.1.T0720254</name>
</gene>
<dbReference type="AlphaFoldDB" id="A0A8S1PA11"/>
<dbReference type="Proteomes" id="UP000692954">
    <property type="component" value="Unassembled WGS sequence"/>
</dbReference>
<feature type="region of interest" description="Disordered" evidence="1">
    <location>
        <begin position="182"/>
        <end position="265"/>
    </location>
</feature>
<feature type="compositionally biased region" description="Polar residues" evidence="1">
    <location>
        <begin position="211"/>
        <end position="223"/>
    </location>
</feature>
<accession>A0A8S1PA11</accession>
<reference evidence="2" key="1">
    <citation type="submission" date="2021-01" db="EMBL/GenBank/DDBJ databases">
        <authorList>
            <consortium name="Genoscope - CEA"/>
            <person name="William W."/>
        </authorList>
    </citation>
    <scope>NUCLEOTIDE SEQUENCE</scope>
</reference>
<comment type="caution">
    <text evidence="2">The sequence shown here is derived from an EMBL/GenBank/DDBJ whole genome shotgun (WGS) entry which is preliminary data.</text>
</comment>
<proteinExistence type="predicted"/>
<feature type="compositionally biased region" description="Polar residues" evidence="1">
    <location>
        <begin position="182"/>
        <end position="201"/>
    </location>
</feature>